<dbReference type="SUPFAM" id="SSF52540">
    <property type="entry name" value="P-loop containing nucleoside triphosphate hydrolases"/>
    <property type="match status" value="2"/>
</dbReference>
<feature type="domain" description="ABC transporter" evidence="3">
    <location>
        <begin position="6"/>
        <end position="257"/>
    </location>
</feature>
<evidence type="ECO:0000259" key="3">
    <source>
        <dbReference type="PROSITE" id="PS50893"/>
    </source>
</evidence>
<evidence type="ECO:0000313" key="4">
    <source>
        <dbReference type="EMBL" id="GMM33531.1"/>
    </source>
</evidence>
<keyword evidence="2" id="KW-0067">ATP-binding</keyword>
<dbReference type="Gene3D" id="3.40.50.300">
    <property type="entry name" value="P-loop containing nucleotide triphosphate hydrolases"/>
    <property type="match status" value="2"/>
</dbReference>
<dbReference type="GO" id="GO:0005524">
    <property type="term" value="F:ATP binding"/>
    <property type="evidence" value="ECO:0007669"/>
    <property type="project" value="UniProtKB-KW"/>
</dbReference>
<dbReference type="InterPro" id="IPR027417">
    <property type="entry name" value="P-loop_NTPase"/>
</dbReference>
<dbReference type="PROSITE" id="PS50893">
    <property type="entry name" value="ABC_TRANSPORTER_2"/>
    <property type="match status" value="2"/>
</dbReference>
<dbReference type="GO" id="GO:0005739">
    <property type="term" value="C:mitochondrion"/>
    <property type="evidence" value="ECO:0007669"/>
    <property type="project" value="TreeGrafter"/>
</dbReference>
<feature type="domain" description="ABC transporter" evidence="3">
    <location>
        <begin position="288"/>
        <end position="519"/>
    </location>
</feature>
<dbReference type="EMBL" id="BTFZ01000001">
    <property type="protein sequence ID" value="GMM33531.1"/>
    <property type="molecule type" value="Genomic_DNA"/>
</dbReference>
<name>A0AAV5QFM6_9ASCO</name>
<dbReference type="InterPro" id="IPR050334">
    <property type="entry name" value="Molybdenum_import_ModC"/>
</dbReference>
<dbReference type="InterPro" id="IPR003593">
    <property type="entry name" value="AAA+_ATPase"/>
</dbReference>
<dbReference type="AlphaFoldDB" id="A0AAV5QFM6"/>
<organism evidence="4 5">
    <name type="scientific">Saccharomycopsis crataegensis</name>
    <dbReference type="NCBI Taxonomy" id="43959"/>
    <lineage>
        <taxon>Eukaryota</taxon>
        <taxon>Fungi</taxon>
        <taxon>Dikarya</taxon>
        <taxon>Ascomycota</taxon>
        <taxon>Saccharomycotina</taxon>
        <taxon>Saccharomycetes</taxon>
        <taxon>Saccharomycopsidaceae</taxon>
        <taxon>Saccharomycopsis</taxon>
    </lineage>
</organism>
<evidence type="ECO:0000313" key="5">
    <source>
        <dbReference type="Proteomes" id="UP001360560"/>
    </source>
</evidence>
<gene>
    <name evidence="4" type="ORF">DASC09_008560</name>
</gene>
<dbReference type="SMART" id="SM00382">
    <property type="entry name" value="AAA"/>
    <property type="match status" value="1"/>
</dbReference>
<dbReference type="RefSeq" id="XP_064850531.1">
    <property type="nucleotide sequence ID" value="XM_064994459.1"/>
</dbReference>
<keyword evidence="1" id="KW-0547">Nucleotide-binding</keyword>
<evidence type="ECO:0000256" key="2">
    <source>
        <dbReference type="ARBA" id="ARBA00022840"/>
    </source>
</evidence>
<dbReference type="GO" id="GO:0016887">
    <property type="term" value="F:ATP hydrolysis activity"/>
    <property type="evidence" value="ECO:0007669"/>
    <property type="project" value="InterPro"/>
</dbReference>
<dbReference type="InterPro" id="IPR003439">
    <property type="entry name" value="ABC_transporter-like_ATP-bd"/>
</dbReference>
<protein>
    <recommendedName>
        <fullName evidence="3">ABC transporter domain-containing protein</fullName>
    </recommendedName>
</protein>
<keyword evidence="5" id="KW-1185">Reference proteome</keyword>
<dbReference type="Pfam" id="PF00005">
    <property type="entry name" value="ABC_tran"/>
    <property type="match status" value="2"/>
</dbReference>
<dbReference type="GeneID" id="90071510"/>
<comment type="caution">
    <text evidence="4">The sequence shown here is derived from an EMBL/GenBank/DDBJ whole genome shotgun (WGS) entry which is preliminary data.</text>
</comment>
<accession>A0AAV5QFM6</accession>
<dbReference type="Proteomes" id="UP001360560">
    <property type="component" value="Unassembled WGS sequence"/>
</dbReference>
<dbReference type="PANTHER" id="PTHR43514:SF4">
    <property type="entry name" value="ABC TRANSPORTER I FAMILY MEMBER 10"/>
    <property type="match status" value="1"/>
</dbReference>
<evidence type="ECO:0000256" key="1">
    <source>
        <dbReference type="ARBA" id="ARBA00022741"/>
    </source>
</evidence>
<proteinExistence type="predicted"/>
<reference evidence="4 5" key="1">
    <citation type="journal article" date="2023" name="Elife">
        <title>Identification of key yeast species and microbe-microbe interactions impacting larval growth of Drosophila in the wild.</title>
        <authorList>
            <person name="Mure A."/>
            <person name="Sugiura Y."/>
            <person name="Maeda R."/>
            <person name="Honda K."/>
            <person name="Sakurai N."/>
            <person name="Takahashi Y."/>
            <person name="Watada M."/>
            <person name="Katoh T."/>
            <person name="Gotoh A."/>
            <person name="Gotoh Y."/>
            <person name="Taniguchi I."/>
            <person name="Nakamura K."/>
            <person name="Hayashi T."/>
            <person name="Katayama T."/>
            <person name="Uemura T."/>
            <person name="Hattori Y."/>
        </authorList>
    </citation>
    <scope>NUCLEOTIDE SEQUENCE [LARGE SCALE GENOMIC DNA]</scope>
    <source>
        <strain evidence="4 5">SC-9</strain>
    </source>
</reference>
<dbReference type="PANTHER" id="PTHR43514">
    <property type="entry name" value="ABC TRANSPORTER I FAMILY MEMBER 10"/>
    <property type="match status" value="1"/>
</dbReference>
<sequence length="521" mass="58467">MSKSLIKLTSAIFRSFANQSPIFETPINLSVREGEKWAVVGKGISKTLLLGVLNNQYISIPPISRTYPALTDNSVLPSQAIKFLNFNQRSLPKVHLSARYEFFKEDLDQTVTNFVESQLVNVGNIKKDENFINYVLKTFKLDKLSDNWLMGLSNGQLRRARFAQALVKRPQVLIVDDPFLGLDPEAATMISNILREMSNTGNKGRWPETIVVGLRPQDELPCWITHVVVLEGNKVVAVGPKEQRLLEKISQIETREKQFGSQEGAQVAQKVIEIVWPKITPTKEKSHIKFDRVAIAYRGKQIFRDLSFNINHGEKWHVRGKNGTGKTTLLSLILADHPQSWAASISMDGIPRKVGSTSYFEINSKIGLTSPELHAIFPNLSVWDSIATGLNIEVSGFTVPKGLKKGASQKSKMEINKINQLLEQFPKLEKQKEARFGDLGISDQKLVLFLRAIIKSPQLLVLDEAFSCMDEDMIVICKHIVGENWPETILCVGHLIDEVPKCEKFVELIGPGKFNVGKVED</sequence>